<keyword evidence="3" id="KW-1185">Reference proteome</keyword>
<name>A0AAN9KH08_CANGL</name>
<gene>
    <name evidence="2" type="ORF">VNO77_34803</name>
</gene>
<feature type="chain" id="PRO_5043029191" evidence="1">
    <location>
        <begin position="20"/>
        <end position="75"/>
    </location>
</feature>
<evidence type="ECO:0000313" key="2">
    <source>
        <dbReference type="EMBL" id="KAK7316093.1"/>
    </source>
</evidence>
<dbReference type="AlphaFoldDB" id="A0AAN9KH08"/>
<protein>
    <submittedName>
        <fullName evidence="2">Uncharacterized protein</fullName>
    </submittedName>
</protein>
<sequence>MRIKGLMMCCLFLFPLTYAKLFKAKHGVQTSSNLVLHAWNVYIGLHGHKWMPQASVYLGICFPKLAFAFQNWPLQ</sequence>
<feature type="signal peptide" evidence="1">
    <location>
        <begin position="1"/>
        <end position="19"/>
    </location>
</feature>
<keyword evidence="1" id="KW-0732">Signal</keyword>
<comment type="caution">
    <text evidence="2">The sequence shown here is derived from an EMBL/GenBank/DDBJ whole genome shotgun (WGS) entry which is preliminary data.</text>
</comment>
<accession>A0AAN9KH08</accession>
<evidence type="ECO:0000313" key="3">
    <source>
        <dbReference type="Proteomes" id="UP001367508"/>
    </source>
</evidence>
<evidence type="ECO:0000256" key="1">
    <source>
        <dbReference type="SAM" id="SignalP"/>
    </source>
</evidence>
<reference evidence="2 3" key="1">
    <citation type="submission" date="2024-01" db="EMBL/GenBank/DDBJ databases">
        <title>The genomes of 5 underutilized Papilionoideae crops provide insights into root nodulation and disease resistanc.</title>
        <authorList>
            <person name="Jiang F."/>
        </authorList>
    </citation>
    <scope>NUCLEOTIDE SEQUENCE [LARGE SCALE GENOMIC DNA]</scope>
    <source>
        <strain evidence="2">LVBAO_FW01</strain>
        <tissue evidence="2">Leaves</tissue>
    </source>
</reference>
<organism evidence="2 3">
    <name type="scientific">Canavalia gladiata</name>
    <name type="common">Sword bean</name>
    <name type="synonym">Dolichos gladiatus</name>
    <dbReference type="NCBI Taxonomy" id="3824"/>
    <lineage>
        <taxon>Eukaryota</taxon>
        <taxon>Viridiplantae</taxon>
        <taxon>Streptophyta</taxon>
        <taxon>Embryophyta</taxon>
        <taxon>Tracheophyta</taxon>
        <taxon>Spermatophyta</taxon>
        <taxon>Magnoliopsida</taxon>
        <taxon>eudicotyledons</taxon>
        <taxon>Gunneridae</taxon>
        <taxon>Pentapetalae</taxon>
        <taxon>rosids</taxon>
        <taxon>fabids</taxon>
        <taxon>Fabales</taxon>
        <taxon>Fabaceae</taxon>
        <taxon>Papilionoideae</taxon>
        <taxon>50 kb inversion clade</taxon>
        <taxon>NPAAA clade</taxon>
        <taxon>indigoferoid/millettioid clade</taxon>
        <taxon>Phaseoleae</taxon>
        <taxon>Canavalia</taxon>
    </lineage>
</organism>
<proteinExistence type="predicted"/>
<dbReference type="EMBL" id="JAYMYQ010000008">
    <property type="protein sequence ID" value="KAK7316093.1"/>
    <property type="molecule type" value="Genomic_DNA"/>
</dbReference>
<dbReference type="Proteomes" id="UP001367508">
    <property type="component" value="Unassembled WGS sequence"/>
</dbReference>